<accession>A0A348AR44</accession>
<gene>
    <name evidence="1" type="ORF">MAMMFC1_04260</name>
</gene>
<dbReference type="KEGG" id="mana:MAMMFC1_04260"/>
<protein>
    <submittedName>
        <fullName evidence="1">Uncharacterized protein</fullName>
    </submittedName>
</protein>
<evidence type="ECO:0000313" key="1">
    <source>
        <dbReference type="EMBL" id="BBB93542.1"/>
    </source>
</evidence>
<dbReference type="AlphaFoldDB" id="A0A348AR44"/>
<dbReference type="Proteomes" id="UP000276437">
    <property type="component" value="Chromosome"/>
</dbReference>
<proteinExistence type="predicted"/>
<dbReference type="RefSeq" id="WP_126310350.1">
    <property type="nucleotide sequence ID" value="NZ_AP018449.1"/>
</dbReference>
<sequence>MFQQANFQQTNPFLQHVVNHGHSLITEVNKASSLCQEIVLNCDNIVAAINSGNPQNAVNLVQNIRNKASQVSQSTQFFNQAINERLDMSAYVLNTIQHKLNEISGAIQSLRGTTANYQMWQYGMQPSPWPSMPQQ</sequence>
<organism evidence="1 2">
    <name type="scientific">Methylomusa anaerophila</name>
    <dbReference type="NCBI Taxonomy" id="1930071"/>
    <lineage>
        <taxon>Bacteria</taxon>
        <taxon>Bacillati</taxon>
        <taxon>Bacillota</taxon>
        <taxon>Negativicutes</taxon>
        <taxon>Selenomonadales</taxon>
        <taxon>Sporomusaceae</taxon>
        <taxon>Methylomusa</taxon>
    </lineage>
</organism>
<dbReference type="OrthoDB" id="1807089at2"/>
<name>A0A348AR44_9FIRM</name>
<dbReference type="EMBL" id="AP018449">
    <property type="protein sequence ID" value="BBB93542.1"/>
    <property type="molecule type" value="Genomic_DNA"/>
</dbReference>
<evidence type="ECO:0000313" key="2">
    <source>
        <dbReference type="Proteomes" id="UP000276437"/>
    </source>
</evidence>
<keyword evidence="2" id="KW-1185">Reference proteome</keyword>
<reference evidence="1 2" key="1">
    <citation type="journal article" date="2018" name="Int. J. Syst. Evol. Microbiol.">
        <title>Methylomusa anaerophila gen. nov., sp. nov., an anaerobic methanol-utilizing bacterium isolated from a microbial fuel cell.</title>
        <authorList>
            <person name="Amano N."/>
            <person name="Yamamuro A."/>
            <person name="Miyahara M."/>
            <person name="Kouzuma A."/>
            <person name="Abe T."/>
            <person name="Watanabe K."/>
        </authorList>
    </citation>
    <scope>NUCLEOTIDE SEQUENCE [LARGE SCALE GENOMIC DNA]</scope>
    <source>
        <strain evidence="1 2">MMFC1</strain>
    </source>
</reference>